<sequence length="279" mass="31545">MLLSRLQLEKFRELVPGAAREPKLCPDAVWEFNLSILYWIPRSLAPSTWLAYQKVWKSWFLFQDDWCAGGLSWVREEALICYVSELLEKGVSRAGVQRSLSALSFLFKLSGGVDDTQSFIAFFGAFRVGELVSPSKSSPGAIQWHQVTLGKEDLQITLEGSKTDRSGRGFLVTLRRLGGQVVCPVGRYEAFLKVHVSTGGSVFIHADGSPLTRYQFVAVFRKCIKGLGLKEGEYCSHSFHIGAATEAPRWGMSEDEVKRIGMWESRRFRSYVRLHRVER</sequence>
<dbReference type="InterPro" id="IPR052925">
    <property type="entry name" value="Phage_Integrase-like_Recomb"/>
</dbReference>
<keyword evidence="1" id="KW-0238">DNA-binding</keyword>
<dbReference type="InterPro" id="IPR011010">
    <property type="entry name" value="DNA_brk_join_enz"/>
</dbReference>
<dbReference type="PANTHER" id="PTHR34605">
    <property type="entry name" value="PHAGE_INTEGRASE DOMAIN-CONTAINING PROTEIN"/>
    <property type="match status" value="1"/>
</dbReference>
<dbReference type="GO" id="GO:0003677">
    <property type="term" value="F:DNA binding"/>
    <property type="evidence" value="ECO:0007669"/>
    <property type="project" value="UniProtKB-KW"/>
</dbReference>
<dbReference type="PANTHER" id="PTHR34605:SF8">
    <property type="entry name" value="FILAGGRIN-2-LIKE ISOFORM X1"/>
    <property type="match status" value="1"/>
</dbReference>
<reference evidence="3" key="1">
    <citation type="thesis" date="2020" institute="ProQuest LLC" country="789 East Eisenhower Parkway, Ann Arbor, MI, USA">
        <title>Comparative Genomics and Chromosome Evolution.</title>
        <authorList>
            <person name="Mudd A.B."/>
        </authorList>
    </citation>
    <scope>NUCLEOTIDE SEQUENCE</scope>
    <source>
        <strain evidence="3">237g6f4</strain>
        <tissue evidence="3">Blood</tissue>
    </source>
</reference>
<evidence type="ECO:0000313" key="3">
    <source>
        <dbReference type="EMBL" id="KAG8588678.1"/>
    </source>
</evidence>
<accession>A0AAV7CUR7</accession>
<organism evidence="3 4">
    <name type="scientific">Engystomops pustulosus</name>
    <name type="common">Tungara frog</name>
    <name type="synonym">Physalaemus pustulosus</name>
    <dbReference type="NCBI Taxonomy" id="76066"/>
    <lineage>
        <taxon>Eukaryota</taxon>
        <taxon>Metazoa</taxon>
        <taxon>Chordata</taxon>
        <taxon>Craniata</taxon>
        <taxon>Vertebrata</taxon>
        <taxon>Euteleostomi</taxon>
        <taxon>Amphibia</taxon>
        <taxon>Batrachia</taxon>
        <taxon>Anura</taxon>
        <taxon>Neobatrachia</taxon>
        <taxon>Hyloidea</taxon>
        <taxon>Leptodactylidae</taxon>
        <taxon>Leiuperinae</taxon>
        <taxon>Engystomops</taxon>
    </lineage>
</organism>
<dbReference type="AlphaFoldDB" id="A0AAV7CUR7"/>
<evidence type="ECO:0000313" key="4">
    <source>
        <dbReference type="Proteomes" id="UP000824782"/>
    </source>
</evidence>
<keyword evidence="2" id="KW-0233">DNA recombination</keyword>
<dbReference type="SUPFAM" id="SSF47823">
    <property type="entry name" value="lambda integrase-like, N-terminal domain"/>
    <property type="match status" value="1"/>
</dbReference>
<dbReference type="GO" id="GO:0015074">
    <property type="term" value="P:DNA integration"/>
    <property type="evidence" value="ECO:0007669"/>
    <property type="project" value="InterPro"/>
</dbReference>
<dbReference type="InterPro" id="IPR013762">
    <property type="entry name" value="Integrase-like_cat_sf"/>
</dbReference>
<dbReference type="GO" id="GO:0006310">
    <property type="term" value="P:DNA recombination"/>
    <property type="evidence" value="ECO:0007669"/>
    <property type="project" value="UniProtKB-KW"/>
</dbReference>
<dbReference type="Proteomes" id="UP000824782">
    <property type="component" value="Unassembled WGS sequence"/>
</dbReference>
<name>A0AAV7CUR7_ENGPU</name>
<dbReference type="InterPro" id="IPR010998">
    <property type="entry name" value="Integrase_recombinase_N"/>
</dbReference>
<comment type="caution">
    <text evidence="3">The sequence shown here is derived from an EMBL/GenBank/DDBJ whole genome shotgun (WGS) entry which is preliminary data.</text>
</comment>
<keyword evidence="4" id="KW-1185">Reference proteome</keyword>
<evidence type="ECO:0000256" key="1">
    <source>
        <dbReference type="ARBA" id="ARBA00023125"/>
    </source>
</evidence>
<protein>
    <submittedName>
        <fullName evidence="3">Uncharacterized protein</fullName>
    </submittedName>
</protein>
<proteinExistence type="predicted"/>
<dbReference type="SUPFAM" id="SSF56349">
    <property type="entry name" value="DNA breaking-rejoining enzymes"/>
    <property type="match status" value="1"/>
</dbReference>
<dbReference type="EMBL" id="WNYA01000002">
    <property type="protein sequence ID" value="KAG8588678.1"/>
    <property type="molecule type" value="Genomic_DNA"/>
</dbReference>
<evidence type="ECO:0000256" key="2">
    <source>
        <dbReference type="ARBA" id="ARBA00023172"/>
    </source>
</evidence>
<gene>
    <name evidence="3" type="ORF">GDO81_006059</name>
</gene>
<dbReference type="Gene3D" id="1.10.150.130">
    <property type="match status" value="1"/>
</dbReference>
<dbReference type="Gene3D" id="1.10.443.10">
    <property type="entry name" value="Intergrase catalytic core"/>
    <property type="match status" value="1"/>
</dbReference>